<proteinExistence type="predicted"/>
<evidence type="ECO:0000313" key="3">
    <source>
        <dbReference type="Proteomes" id="UP001601059"/>
    </source>
</evidence>
<comment type="caution">
    <text evidence="2">The sequence shown here is derived from an EMBL/GenBank/DDBJ whole genome shotgun (WGS) entry which is preliminary data.</text>
</comment>
<reference evidence="2 3" key="1">
    <citation type="submission" date="2024-08" db="EMBL/GenBank/DDBJ databases">
        <title>Two novel Cytobacillus novel species.</title>
        <authorList>
            <person name="Liu G."/>
        </authorList>
    </citation>
    <scope>NUCLEOTIDE SEQUENCE [LARGE SCALE GENOMIC DNA]</scope>
    <source>
        <strain evidence="2 3">FJAT-54145</strain>
    </source>
</reference>
<protein>
    <submittedName>
        <fullName evidence="2">Uncharacterized protein</fullName>
    </submittedName>
</protein>
<dbReference type="EMBL" id="JBIACK010000001">
    <property type="protein sequence ID" value="MFE8699658.1"/>
    <property type="molecule type" value="Genomic_DNA"/>
</dbReference>
<evidence type="ECO:0000313" key="2">
    <source>
        <dbReference type="EMBL" id="MFE8699658.1"/>
    </source>
</evidence>
<accession>A0ABW6K636</accession>
<feature type="transmembrane region" description="Helical" evidence="1">
    <location>
        <begin position="49"/>
        <end position="68"/>
    </location>
</feature>
<dbReference type="Proteomes" id="UP001601059">
    <property type="component" value="Unassembled WGS sequence"/>
</dbReference>
<keyword evidence="1" id="KW-0472">Membrane</keyword>
<organism evidence="2 3">
    <name type="scientific">Cytobacillus spartinae</name>
    <dbReference type="NCBI Taxonomy" id="3299023"/>
    <lineage>
        <taxon>Bacteria</taxon>
        <taxon>Bacillati</taxon>
        <taxon>Bacillota</taxon>
        <taxon>Bacilli</taxon>
        <taxon>Bacillales</taxon>
        <taxon>Bacillaceae</taxon>
        <taxon>Cytobacillus</taxon>
    </lineage>
</organism>
<feature type="transmembrane region" description="Helical" evidence="1">
    <location>
        <begin position="12"/>
        <end position="28"/>
    </location>
</feature>
<sequence length="69" mass="7995">MQSETYIKDTPTLIVFSLLFIIIFGYWLQKRITAYNFQKNSKILFFIDNLGLIVGFLLGVGLLFIALFL</sequence>
<dbReference type="RefSeq" id="WP_389358040.1">
    <property type="nucleotide sequence ID" value="NZ_JBIACK010000001.1"/>
</dbReference>
<name>A0ABW6K636_9BACI</name>
<keyword evidence="1" id="KW-1133">Transmembrane helix</keyword>
<evidence type="ECO:0000256" key="1">
    <source>
        <dbReference type="SAM" id="Phobius"/>
    </source>
</evidence>
<gene>
    <name evidence="2" type="ORF">ACFYKX_03360</name>
</gene>
<keyword evidence="3" id="KW-1185">Reference proteome</keyword>
<keyword evidence="1" id="KW-0812">Transmembrane</keyword>